<sequence length="313" mass="34212">MNSLVITAPREGHPRTVKPPSSVSHNHWFKVKHPKFPQPEIPLSKSQKCQRQRIRQAEHLAKGIPTPPPIPPKRSSKIQQHHTRIEYRLVKHQASSSKAPTTSPPPVPKLSKPIWKDILTKPRALMIRTFGDSMVVKETPPIIDVSSSLANLSCNMVFVLPQAFMAKEGQPSSMVGDVEFTGDTPIMDASTPVISSPSPTSPLIVTPSSNIPSIVILKDEPSVYIPSPVASILFEKPNPLMTQHLRPLYVQGHLDGVPVTRILVDNGSAANIMPRFMMIKLGKGDQDILPSSASIFDFAGGVTIAQGIIIMNL</sequence>
<evidence type="ECO:0000313" key="2">
    <source>
        <dbReference type="Proteomes" id="UP000828048"/>
    </source>
</evidence>
<dbReference type="EMBL" id="CM037156">
    <property type="protein sequence ID" value="KAH7836551.1"/>
    <property type="molecule type" value="Genomic_DNA"/>
</dbReference>
<comment type="caution">
    <text evidence="1">The sequence shown here is derived from an EMBL/GenBank/DDBJ whole genome shotgun (WGS) entry which is preliminary data.</text>
</comment>
<proteinExistence type="predicted"/>
<protein>
    <submittedName>
        <fullName evidence="1">Uncharacterized protein</fullName>
    </submittedName>
</protein>
<accession>A0ACB7X7M9</accession>
<gene>
    <name evidence="1" type="ORF">Vadar_002852</name>
</gene>
<dbReference type="Proteomes" id="UP000828048">
    <property type="component" value="Chromosome 6"/>
</dbReference>
<name>A0ACB7X7M9_9ERIC</name>
<reference evidence="1 2" key="1">
    <citation type="journal article" date="2021" name="Hortic Res">
        <title>High-quality reference genome and annotation aids understanding of berry development for evergreen blueberry (Vaccinium darrowii).</title>
        <authorList>
            <person name="Yu J."/>
            <person name="Hulse-Kemp A.M."/>
            <person name="Babiker E."/>
            <person name="Staton M."/>
        </authorList>
    </citation>
    <scope>NUCLEOTIDE SEQUENCE [LARGE SCALE GENOMIC DNA]</scope>
    <source>
        <strain evidence="2">cv. NJ 8807/NJ 8810</strain>
        <tissue evidence="1">Young leaf</tissue>
    </source>
</reference>
<organism evidence="1 2">
    <name type="scientific">Vaccinium darrowii</name>
    <dbReference type="NCBI Taxonomy" id="229202"/>
    <lineage>
        <taxon>Eukaryota</taxon>
        <taxon>Viridiplantae</taxon>
        <taxon>Streptophyta</taxon>
        <taxon>Embryophyta</taxon>
        <taxon>Tracheophyta</taxon>
        <taxon>Spermatophyta</taxon>
        <taxon>Magnoliopsida</taxon>
        <taxon>eudicotyledons</taxon>
        <taxon>Gunneridae</taxon>
        <taxon>Pentapetalae</taxon>
        <taxon>asterids</taxon>
        <taxon>Ericales</taxon>
        <taxon>Ericaceae</taxon>
        <taxon>Vaccinioideae</taxon>
        <taxon>Vaccinieae</taxon>
        <taxon>Vaccinium</taxon>
    </lineage>
</organism>
<evidence type="ECO:0000313" key="1">
    <source>
        <dbReference type="EMBL" id="KAH7836551.1"/>
    </source>
</evidence>
<keyword evidence="2" id="KW-1185">Reference proteome</keyword>